<gene>
    <name evidence="4" type="ORF">LTR77_005000</name>
</gene>
<dbReference type="Proteomes" id="UP001337655">
    <property type="component" value="Unassembled WGS sequence"/>
</dbReference>
<dbReference type="InterPro" id="IPR036380">
    <property type="entry name" value="Isochorismatase-like_sf"/>
</dbReference>
<dbReference type="Pfam" id="PF00857">
    <property type="entry name" value="Isochorismatase"/>
    <property type="match status" value="1"/>
</dbReference>
<dbReference type="PANTHER" id="PTHR43559">
    <property type="entry name" value="HYDROLASE YCAC-RELATED"/>
    <property type="match status" value="1"/>
</dbReference>
<feature type="domain" description="Isochorismatase-like" evidence="3">
    <location>
        <begin position="33"/>
        <end position="184"/>
    </location>
</feature>
<evidence type="ECO:0000256" key="1">
    <source>
        <dbReference type="ARBA" id="ARBA00006336"/>
    </source>
</evidence>
<evidence type="ECO:0000256" key="2">
    <source>
        <dbReference type="SAM" id="SignalP"/>
    </source>
</evidence>
<feature type="chain" id="PRO_5043810227" description="Isochorismatase-like domain-containing protein" evidence="2">
    <location>
        <begin position="21"/>
        <end position="245"/>
    </location>
</feature>
<dbReference type="EMBL" id="JAVRRT010000007">
    <property type="protein sequence ID" value="KAK5170412.1"/>
    <property type="molecule type" value="Genomic_DNA"/>
</dbReference>
<evidence type="ECO:0000259" key="3">
    <source>
        <dbReference type="Pfam" id="PF00857"/>
    </source>
</evidence>
<keyword evidence="5" id="KW-1185">Reference proteome</keyword>
<comment type="similarity">
    <text evidence="1">Belongs to the isochorismatase family.</text>
</comment>
<sequence>MKSFTATVFAAATFLTTALGDAVPWERLNKNDSMLLILDLQVGLYGLARDFDPNVYHNAMMAHSALGQLFDIPVVMTTSAQEGPNGVLPKAILDMYPDAPLIQRHGEVDAWDNEEFREAVKSTGKKQIIVGGLVTDVCTAFLALSLRAEGYSVWANVEASGTTTELIRNTANDQMARAGVNIVSLFAIVCDLMRDWRHTPGAQTVLPWLAKYYPAYGMIAEAHNGAIKGQGESVMPGEAVLKTQV</sequence>
<evidence type="ECO:0000313" key="4">
    <source>
        <dbReference type="EMBL" id="KAK5170412.1"/>
    </source>
</evidence>
<dbReference type="RefSeq" id="XP_064659610.1">
    <property type="nucleotide sequence ID" value="XM_064802249.1"/>
</dbReference>
<accession>A0AAV9PAS3</accession>
<dbReference type="InterPro" id="IPR000868">
    <property type="entry name" value="Isochorismatase-like_dom"/>
</dbReference>
<dbReference type="Gene3D" id="3.40.50.850">
    <property type="entry name" value="Isochorismatase-like"/>
    <property type="match status" value="1"/>
</dbReference>
<dbReference type="InterPro" id="IPR053152">
    <property type="entry name" value="Hydrolase_YcaC-like"/>
</dbReference>
<dbReference type="AlphaFoldDB" id="A0AAV9PAS3"/>
<reference evidence="4 5" key="1">
    <citation type="submission" date="2023-08" db="EMBL/GenBank/DDBJ databases">
        <title>Black Yeasts Isolated from many extreme environments.</title>
        <authorList>
            <person name="Coleine C."/>
            <person name="Stajich J.E."/>
            <person name="Selbmann L."/>
        </authorList>
    </citation>
    <scope>NUCLEOTIDE SEQUENCE [LARGE SCALE GENOMIC DNA]</scope>
    <source>
        <strain evidence="4 5">CCFEE 5935</strain>
    </source>
</reference>
<evidence type="ECO:0000313" key="5">
    <source>
        <dbReference type="Proteomes" id="UP001337655"/>
    </source>
</evidence>
<organism evidence="4 5">
    <name type="scientific">Saxophila tyrrhenica</name>
    <dbReference type="NCBI Taxonomy" id="1690608"/>
    <lineage>
        <taxon>Eukaryota</taxon>
        <taxon>Fungi</taxon>
        <taxon>Dikarya</taxon>
        <taxon>Ascomycota</taxon>
        <taxon>Pezizomycotina</taxon>
        <taxon>Dothideomycetes</taxon>
        <taxon>Dothideomycetidae</taxon>
        <taxon>Mycosphaerellales</taxon>
        <taxon>Extremaceae</taxon>
        <taxon>Saxophila</taxon>
    </lineage>
</organism>
<protein>
    <recommendedName>
        <fullName evidence="3">Isochorismatase-like domain-containing protein</fullName>
    </recommendedName>
</protein>
<dbReference type="PANTHER" id="PTHR43559:SF3">
    <property type="entry name" value="HYDROLASE YCAC-RELATED"/>
    <property type="match status" value="1"/>
</dbReference>
<dbReference type="GeneID" id="89926344"/>
<keyword evidence="2" id="KW-0732">Signal</keyword>
<feature type="signal peptide" evidence="2">
    <location>
        <begin position="1"/>
        <end position="20"/>
    </location>
</feature>
<name>A0AAV9PAS3_9PEZI</name>
<proteinExistence type="inferred from homology"/>
<dbReference type="SUPFAM" id="SSF52499">
    <property type="entry name" value="Isochorismatase-like hydrolases"/>
    <property type="match status" value="1"/>
</dbReference>
<comment type="caution">
    <text evidence="4">The sequence shown here is derived from an EMBL/GenBank/DDBJ whole genome shotgun (WGS) entry which is preliminary data.</text>
</comment>